<dbReference type="InterPro" id="IPR036390">
    <property type="entry name" value="WH_DNA-bd_sf"/>
</dbReference>
<name>A0A0M1NK20_9BACL</name>
<dbReference type="PATRIC" id="fig|1705565.3.peg.5543"/>
<dbReference type="Pfam" id="PF08279">
    <property type="entry name" value="HTH_11"/>
    <property type="match status" value="1"/>
</dbReference>
<comment type="caution">
    <text evidence="2">The sequence shown here is derived from an EMBL/GenBank/DDBJ whole genome shotgun (WGS) entry which is preliminary data.</text>
</comment>
<dbReference type="InterPro" id="IPR036388">
    <property type="entry name" value="WH-like_DNA-bd_sf"/>
</dbReference>
<protein>
    <submittedName>
        <fullName evidence="2">DNA-binding protein</fullName>
    </submittedName>
</protein>
<dbReference type="AlphaFoldDB" id="A0A0M1NK20"/>
<dbReference type="InterPro" id="IPR013196">
    <property type="entry name" value="HTH_11"/>
</dbReference>
<dbReference type="Gene3D" id="3.20.80.10">
    <property type="entry name" value="Regulatory factor, effector binding domain"/>
    <property type="match status" value="1"/>
</dbReference>
<dbReference type="EMBL" id="LIUT01000003">
    <property type="protein sequence ID" value="KOR82239.1"/>
    <property type="molecule type" value="Genomic_DNA"/>
</dbReference>
<dbReference type="Pfam" id="PF14526">
    <property type="entry name" value="Cass2"/>
    <property type="match status" value="1"/>
</dbReference>
<dbReference type="Gene3D" id="1.10.10.10">
    <property type="entry name" value="Winged helix-like DNA-binding domain superfamily/Winged helix DNA-binding domain"/>
    <property type="match status" value="1"/>
</dbReference>
<evidence type="ECO:0000313" key="2">
    <source>
        <dbReference type="EMBL" id="KOR82239.1"/>
    </source>
</evidence>
<dbReference type="InterPro" id="IPR029441">
    <property type="entry name" value="Cass2"/>
</dbReference>
<dbReference type="SMART" id="SM00871">
    <property type="entry name" value="AraC_E_bind"/>
    <property type="match status" value="1"/>
</dbReference>
<organism evidence="2 3">
    <name type="scientific">Paenibacillus solani</name>
    <dbReference type="NCBI Taxonomy" id="1705565"/>
    <lineage>
        <taxon>Bacteria</taxon>
        <taxon>Bacillati</taxon>
        <taxon>Bacillota</taxon>
        <taxon>Bacilli</taxon>
        <taxon>Bacillales</taxon>
        <taxon>Paenibacillaceae</taxon>
        <taxon>Paenibacillus</taxon>
    </lineage>
</organism>
<reference evidence="3" key="1">
    <citation type="submission" date="2015-08" db="EMBL/GenBank/DDBJ databases">
        <title>Genome sequencing project for genomic taxonomy and phylogenomics of Bacillus-like bacteria.</title>
        <authorList>
            <person name="Liu B."/>
            <person name="Wang J."/>
            <person name="Zhu Y."/>
            <person name="Liu G."/>
            <person name="Chen Q."/>
            <person name="Chen Z."/>
            <person name="Lan J."/>
            <person name="Che J."/>
            <person name="Ge C."/>
            <person name="Shi H."/>
            <person name="Pan Z."/>
            <person name="Liu X."/>
        </authorList>
    </citation>
    <scope>NUCLEOTIDE SEQUENCE [LARGE SCALE GENOMIC DNA]</scope>
    <source>
        <strain evidence="3">FJAT-22460</strain>
    </source>
</reference>
<evidence type="ECO:0000259" key="1">
    <source>
        <dbReference type="SMART" id="SM00871"/>
    </source>
</evidence>
<dbReference type="RefSeq" id="WP_054403896.1">
    <property type="nucleotide sequence ID" value="NZ_LIUT01000003.1"/>
</dbReference>
<dbReference type="Proteomes" id="UP000036932">
    <property type="component" value="Unassembled WGS sequence"/>
</dbReference>
<dbReference type="InterPro" id="IPR011256">
    <property type="entry name" value="Reg_factor_effector_dom_sf"/>
</dbReference>
<feature type="domain" description="AraC effector-binding" evidence="1">
    <location>
        <begin position="77"/>
        <end position="230"/>
    </location>
</feature>
<sequence>MPKTERILKVMQRVYERQNFTVGELAEEFSVSYRTMLRYLHELSRLGVPLYANEGKNGGYSMLTSRQMIERSAQTNESIQRIIKPQTLIVGMEMKLPFTAYYMSQALKSKLWQELQDRMEEIPYIRKKTPSPLYIAAVLNRQKIYHYVAGVEVTTIRDTPERMVSLTLPTQEYAMYTHEGHADREDTDQSYSYVIQQLKQRCLKPNPTLYSLELRTSIHASKAQIYIPLIE</sequence>
<dbReference type="GO" id="GO:0003677">
    <property type="term" value="F:DNA binding"/>
    <property type="evidence" value="ECO:0007669"/>
    <property type="project" value="UniProtKB-KW"/>
</dbReference>
<accession>A0A0M1NK20</accession>
<gene>
    <name evidence="2" type="ORF">AM231_18010</name>
</gene>
<evidence type="ECO:0000313" key="3">
    <source>
        <dbReference type="Proteomes" id="UP000036932"/>
    </source>
</evidence>
<dbReference type="InterPro" id="IPR010499">
    <property type="entry name" value="AraC_E-bd"/>
</dbReference>
<keyword evidence="2" id="KW-0238">DNA-binding</keyword>
<keyword evidence="3" id="KW-1185">Reference proteome</keyword>
<dbReference type="SUPFAM" id="SSF46785">
    <property type="entry name" value="Winged helix' DNA-binding domain"/>
    <property type="match status" value="1"/>
</dbReference>
<dbReference type="SUPFAM" id="SSF55136">
    <property type="entry name" value="Probable bacterial effector-binding domain"/>
    <property type="match status" value="1"/>
</dbReference>
<dbReference type="OrthoDB" id="9815009at2"/>
<proteinExistence type="predicted"/>